<organism evidence="2 3">
    <name type="scientific">Apiospora saccharicola</name>
    <dbReference type="NCBI Taxonomy" id="335842"/>
    <lineage>
        <taxon>Eukaryota</taxon>
        <taxon>Fungi</taxon>
        <taxon>Dikarya</taxon>
        <taxon>Ascomycota</taxon>
        <taxon>Pezizomycotina</taxon>
        <taxon>Sordariomycetes</taxon>
        <taxon>Xylariomycetidae</taxon>
        <taxon>Amphisphaeriales</taxon>
        <taxon>Apiosporaceae</taxon>
        <taxon>Apiospora</taxon>
    </lineage>
</organism>
<evidence type="ECO:0000313" key="2">
    <source>
        <dbReference type="EMBL" id="KAK8073134.1"/>
    </source>
</evidence>
<sequence length="400" mass="44610">MAAGVSVAATASEWASQRQLTDGRRSDRAPNGVSGQSRGNWRCTLTARLRDALLFNLLGPVMLDDIQSRQPFRSLLLHSQHFASHMTREHVLRFHSADSWCLKCKRFFGRKSKNEHIQCEEKKWPMDEEMTPTTWMSSDQKARHSDWLRLRIPGIEGESQKDLNWRKIYKSLFPEAQVIPSPYHEDSAIATTTSADPQQHTLSQDPVEPNAESKAASSSTTKAQRDASLAGLLDPTISTHPQRAFEETEVGPGEFGFDGDENILGESQNHVPLPQSFPFMQEVINPEFASPFSSDIAPGDLANREATLPQLLSRPVVESERSTFSHGCQSTASTTTQWTNEETQLFSIDPRRLDSYGLYAESSSSLDSCDMKDHAEKQEGDEDGGEQEAEEGGVEIRGEI</sequence>
<evidence type="ECO:0000313" key="3">
    <source>
        <dbReference type="Proteomes" id="UP001446871"/>
    </source>
</evidence>
<keyword evidence="3" id="KW-1185">Reference proteome</keyword>
<feature type="region of interest" description="Disordered" evidence="1">
    <location>
        <begin position="363"/>
        <end position="400"/>
    </location>
</feature>
<comment type="caution">
    <text evidence="2">The sequence shown here is derived from an EMBL/GenBank/DDBJ whole genome shotgun (WGS) entry which is preliminary data.</text>
</comment>
<feature type="compositionally biased region" description="Acidic residues" evidence="1">
    <location>
        <begin position="379"/>
        <end position="393"/>
    </location>
</feature>
<feature type="compositionally biased region" description="Polar residues" evidence="1">
    <location>
        <begin position="194"/>
        <end position="204"/>
    </location>
</feature>
<protein>
    <submittedName>
        <fullName evidence="2">Uncharacterized protein</fullName>
    </submittedName>
</protein>
<evidence type="ECO:0000256" key="1">
    <source>
        <dbReference type="SAM" id="MobiDB-lite"/>
    </source>
</evidence>
<reference evidence="2 3" key="1">
    <citation type="submission" date="2023-01" db="EMBL/GenBank/DDBJ databases">
        <title>Analysis of 21 Apiospora genomes using comparative genomics revels a genus with tremendous synthesis potential of carbohydrate active enzymes and secondary metabolites.</title>
        <authorList>
            <person name="Sorensen T."/>
        </authorList>
    </citation>
    <scope>NUCLEOTIDE SEQUENCE [LARGE SCALE GENOMIC DNA]</scope>
    <source>
        <strain evidence="2 3">CBS 83171</strain>
    </source>
</reference>
<feature type="compositionally biased region" description="Basic and acidic residues" evidence="1">
    <location>
        <begin position="369"/>
        <end position="378"/>
    </location>
</feature>
<proteinExistence type="predicted"/>
<name>A0ABR1VPF2_9PEZI</name>
<gene>
    <name evidence="2" type="ORF">PG996_006482</name>
</gene>
<dbReference type="EMBL" id="JAQQWM010000003">
    <property type="protein sequence ID" value="KAK8073134.1"/>
    <property type="molecule type" value="Genomic_DNA"/>
</dbReference>
<dbReference type="Proteomes" id="UP001446871">
    <property type="component" value="Unassembled WGS sequence"/>
</dbReference>
<feature type="region of interest" description="Disordered" evidence="1">
    <location>
        <begin position="16"/>
        <end position="37"/>
    </location>
</feature>
<feature type="region of interest" description="Disordered" evidence="1">
    <location>
        <begin position="194"/>
        <end position="227"/>
    </location>
</feature>
<accession>A0ABR1VPF2</accession>
<feature type="compositionally biased region" description="Low complexity" evidence="1">
    <location>
        <begin position="212"/>
        <end position="222"/>
    </location>
</feature>